<dbReference type="AlphaFoldDB" id="A0A5N5QWY7"/>
<evidence type="ECO:0000256" key="1">
    <source>
        <dbReference type="ARBA" id="ARBA00001947"/>
    </source>
</evidence>
<dbReference type="InterPro" id="IPR024079">
    <property type="entry name" value="MetalloPept_cat_dom_sf"/>
</dbReference>
<dbReference type="InterPro" id="IPR029463">
    <property type="entry name" value="Lys_MEP"/>
</dbReference>
<gene>
    <name evidence="10" type="ORF">CTheo_915</name>
</gene>
<feature type="region of interest" description="Disordered" evidence="8">
    <location>
        <begin position="1"/>
        <end position="23"/>
    </location>
</feature>
<keyword evidence="5" id="KW-0378">Hydrolase</keyword>
<comment type="cofactor">
    <cofactor evidence="1">
        <name>Zn(2+)</name>
        <dbReference type="ChEBI" id="CHEBI:29105"/>
    </cofactor>
</comment>
<evidence type="ECO:0000256" key="2">
    <source>
        <dbReference type="ARBA" id="ARBA00010279"/>
    </source>
</evidence>
<dbReference type="Gene3D" id="2.60.40.2970">
    <property type="match status" value="1"/>
</dbReference>
<protein>
    <submittedName>
        <fullName evidence="10">Deuterolysin M35 metalloprotease</fullName>
    </submittedName>
</protein>
<evidence type="ECO:0000256" key="6">
    <source>
        <dbReference type="ARBA" id="ARBA00022833"/>
    </source>
</evidence>
<dbReference type="PANTHER" id="PTHR37016">
    <property type="match status" value="1"/>
</dbReference>
<dbReference type="Gene3D" id="3.40.390.10">
    <property type="entry name" value="Collagenase (Catalytic Domain)"/>
    <property type="match status" value="1"/>
</dbReference>
<proteinExistence type="inferred from homology"/>
<evidence type="ECO:0000256" key="3">
    <source>
        <dbReference type="ARBA" id="ARBA00022670"/>
    </source>
</evidence>
<dbReference type="SMART" id="SM01351">
    <property type="entry name" value="Aspzincin_M35"/>
    <property type="match status" value="1"/>
</dbReference>
<dbReference type="Proteomes" id="UP000383932">
    <property type="component" value="Unassembled WGS sequence"/>
</dbReference>
<comment type="similarity">
    <text evidence="2">Belongs to the peptidase M35 family.</text>
</comment>
<reference evidence="10 11" key="1">
    <citation type="journal article" date="2019" name="Fungal Biol. Biotechnol.">
        <title>Draft genome sequence of fastidious pathogen Ceratobasidium theobromae, which causes vascular-streak dieback in Theobroma cacao.</title>
        <authorList>
            <person name="Ali S.S."/>
            <person name="Asman A."/>
            <person name="Shao J."/>
            <person name="Firmansyah A.P."/>
            <person name="Susilo A.W."/>
            <person name="Rosmana A."/>
            <person name="McMahon P."/>
            <person name="Junaid M."/>
            <person name="Guest D."/>
            <person name="Kheng T.Y."/>
            <person name="Meinhardt L.W."/>
            <person name="Bailey B.A."/>
        </authorList>
    </citation>
    <scope>NUCLEOTIDE SEQUENCE [LARGE SCALE GENOMIC DNA]</scope>
    <source>
        <strain evidence="10 11">CT2</strain>
    </source>
</reference>
<dbReference type="InterPro" id="IPR050414">
    <property type="entry name" value="Fungal_M35_metalloproteases"/>
</dbReference>
<evidence type="ECO:0000256" key="7">
    <source>
        <dbReference type="ARBA" id="ARBA00023049"/>
    </source>
</evidence>
<dbReference type="EMBL" id="SSOP01000007">
    <property type="protein sequence ID" value="KAB5595677.1"/>
    <property type="molecule type" value="Genomic_DNA"/>
</dbReference>
<evidence type="ECO:0000313" key="11">
    <source>
        <dbReference type="Proteomes" id="UP000383932"/>
    </source>
</evidence>
<organism evidence="10 11">
    <name type="scientific">Ceratobasidium theobromae</name>
    <dbReference type="NCBI Taxonomy" id="1582974"/>
    <lineage>
        <taxon>Eukaryota</taxon>
        <taxon>Fungi</taxon>
        <taxon>Dikarya</taxon>
        <taxon>Basidiomycota</taxon>
        <taxon>Agaricomycotina</taxon>
        <taxon>Agaricomycetes</taxon>
        <taxon>Cantharellales</taxon>
        <taxon>Ceratobasidiaceae</taxon>
        <taxon>Ceratobasidium</taxon>
    </lineage>
</organism>
<evidence type="ECO:0000256" key="8">
    <source>
        <dbReference type="SAM" id="MobiDB-lite"/>
    </source>
</evidence>
<evidence type="ECO:0000313" key="10">
    <source>
        <dbReference type="EMBL" id="KAB5595677.1"/>
    </source>
</evidence>
<dbReference type="Pfam" id="PF14521">
    <property type="entry name" value="Aspzincin_M35"/>
    <property type="match status" value="1"/>
</dbReference>
<feature type="domain" description="Lysine-specific metallo-endopeptidase" evidence="9">
    <location>
        <begin position="295"/>
        <end position="425"/>
    </location>
</feature>
<accession>A0A5N5QWY7</accession>
<name>A0A5N5QWY7_9AGAM</name>
<dbReference type="GO" id="GO:0006508">
    <property type="term" value="P:proteolysis"/>
    <property type="evidence" value="ECO:0007669"/>
    <property type="project" value="UniProtKB-KW"/>
</dbReference>
<sequence>MPLHGPSSRNSPSWSRHTRSTRSEEIAVGTTELCAHGTAFTYPNDTSTLSVPYIYKWGIRWSLEIAFLAGLYPLVTAPLSVMRVAFTAVLASVAILDVSAAPSLLMKLVAPESVTDVDSFSITAIVTNTGTETLKLLNDPRSVLSSDEAYTFSIINEKGSPEFTGMFFKYSPNYVVKNNNPADFTILAPGQTYELTHNLAGVYNFTNTGAGEFKVDAMNVFQYVDASGEPATIEATTESKKVSITGKLVSTRNLPRVEPQTLSKRVAYVGCTAARQQQIAAAVRSAIAYVSESTAYLNRIRSGTPRYTTWFGAYNAGRLQIVRSHFTLISVDPLSTTYDCTCTRNVFASVNAGRAGYMYLCNYFWPAPNTGTDSKAGTIVHEQSHFRVNGGTEDFVYGQGRAKNLARTNPAQAIMNADNHEYFAENTPRLA</sequence>
<evidence type="ECO:0000259" key="9">
    <source>
        <dbReference type="SMART" id="SM01351"/>
    </source>
</evidence>
<keyword evidence="11" id="KW-1185">Reference proteome</keyword>
<dbReference type="PANTHER" id="PTHR37016:SF3">
    <property type="entry name" value="NEUTRAL PROTEASE 2-RELATED"/>
    <property type="match status" value="1"/>
</dbReference>
<evidence type="ECO:0000256" key="5">
    <source>
        <dbReference type="ARBA" id="ARBA00022801"/>
    </source>
</evidence>
<keyword evidence="6" id="KW-0862">Zinc</keyword>
<evidence type="ECO:0000256" key="4">
    <source>
        <dbReference type="ARBA" id="ARBA00022723"/>
    </source>
</evidence>
<dbReference type="OrthoDB" id="412874at2759"/>
<comment type="caution">
    <text evidence="10">The sequence shown here is derived from an EMBL/GenBank/DDBJ whole genome shotgun (WGS) entry which is preliminary data.</text>
</comment>
<dbReference type="GO" id="GO:0046872">
    <property type="term" value="F:metal ion binding"/>
    <property type="evidence" value="ECO:0007669"/>
    <property type="project" value="UniProtKB-KW"/>
</dbReference>
<dbReference type="SUPFAM" id="SSF55486">
    <property type="entry name" value="Metalloproteases ('zincins'), catalytic domain"/>
    <property type="match status" value="1"/>
</dbReference>
<keyword evidence="3 10" id="KW-0645">Protease</keyword>
<dbReference type="GO" id="GO:0004222">
    <property type="term" value="F:metalloendopeptidase activity"/>
    <property type="evidence" value="ECO:0007669"/>
    <property type="project" value="InterPro"/>
</dbReference>
<keyword evidence="4" id="KW-0479">Metal-binding</keyword>
<keyword evidence="7 10" id="KW-0482">Metalloprotease</keyword>